<evidence type="ECO:0000256" key="4">
    <source>
        <dbReference type="ARBA" id="ARBA00022525"/>
    </source>
</evidence>
<feature type="binding site" evidence="10">
    <location>
        <position position="166"/>
    </location>
    <ligand>
        <name>Mn(2+)</name>
        <dbReference type="ChEBI" id="CHEBI:29035"/>
    </ligand>
</feature>
<keyword evidence="3 12" id="KW-0052">Apoplast</keyword>
<feature type="signal peptide" evidence="12">
    <location>
        <begin position="1"/>
        <end position="32"/>
    </location>
</feature>
<dbReference type="FunFam" id="2.60.120.10:FF:000025">
    <property type="entry name" value="germin-like protein subfamily 2 member 1"/>
    <property type="match status" value="1"/>
</dbReference>
<evidence type="ECO:0000256" key="2">
    <source>
        <dbReference type="ARBA" id="ARBA00007456"/>
    </source>
</evidence>
<dbReference type="EMBL" id="CM010719">
    <property type="protein sequence ID" value="RZC63070.1"/>
    <property type="molecule type" value="Genomic_DNA"/>
</dbReference>
<evidence type="ECO:0000256" key="10">
    <source>
        <dbReference type="PIRSR" id="PIRSR601929-2"/>
    </source>
</evidence>
<dbReference type="InterPro" id="IPR001929">
    <property type="entry name" value="Germin"/>
</dbReference>
<dbReference type="AlphaFoldDB" id="A0A4Y7JSN2"/>
<feature type="binding site" evidence="10">
    <location>
        <position position="127"/>
    </location>
    <ligand>
        <name>Mn(2+)</name>
        <dbReference type="ChEBI" id="CHEBI:29035"/>
    </ligand>
</feature>
<dbReference type="Pfam" id="PF00190">
    <property type="entry name" value="Cupin_1"/>
    <property type="match status" value="1"/>
</dbReference>
<dbReference type="InterPro" id="IPR019780">
    <property type="entry name" value="Germin_Mn-BS"/>
</dbReference>
<dbReference type="PRINTS" id="PR00325">
    <property type="entry name" value="GERMIN"/>
</dbReference>
<dbReference type="InterPro" id="IPR011051">
    <property type="entry name" value="RmlC_Cupin_sf"/>
</dbReference>
<feature type="chain" id="PRO_5021513055" description="Germin-like protein" evidence="12">
    <location>
        <begin position="33"/>
        <end position="229"/>
    </location>
</feature>
<sequence length="229" mass="24335">MAAAKLSMKTASSFFLVLYSTIILFFALPCLSSDPDPLQDFCVADLNSTITFVNGYPCKPESQVTSSDFVFSGLVEEASTNNPEGAGARFGNVKFFPGINTLGISVSRIDLAPGGIVPAHIHPRASEINFSVKGEVNFGFLSTKNVLYSGVLKAGMMSVVPRGLVHYAKNVGGEKAVVLAILNSQPPGTAFIPSNIFGSKPTIPIDILAKNFRVDETVIANIKSKFANI</sequence>
<dbReference type="SUPFAM" id="SSF51182">
    <property type="entry name" value="RmlC-like cupins"/>
    <property type="match status" value="1"/>
</dbReference>
<keyword evidence="4 12" id="KW-0964">Secreted</keyword>
<keyword evidence="15" id="KW-1185">Reference proteome</keyword>
<dbReference type="SMART" id="SM00835">
    <property type="entry name" value="Cupin_1"/>
    <property type="match status" value="1"/>
</dbReference>
<reference evidence="14 15" key="1">
    <citation type="journal article" date="2018" name="Science">
        <title>The opium poppy genome and morphinan production.</title>
        <authorList>
            <person name="Guo L."/>
            <person name="Winzer T."/>
            <person name="Yang X."/>
            <person name="Li Y."/>
            <person name="Ning Z."/>
            <person name="He Z."/>
            <person name="Teodor R."/>
            <person name="Lu Y."/>
            <person name="Bowser T.A."/>
            <person name="Graham I.A."/>
            <person name="Ye K."/>
        </authorList>
    </citation>
    <scope>NUCLEOTIDE SEQUENCE [LARGE SCALE GENOMIC DNA]</scope>
    <source>
        <strain evidence="15">cv. HN1</strain>
        <tissue evidence="14">Leaves</tissue>
    </source>
</reference>
<evidence type="ECO:0000259" key="13">
    <source>
        <dbReference type="SMART" id="SM00835"/>
    </source>
</evidence>
<dbReference type="CDD" id="cd02241">
    <property type="entry name" value="cupin_OxOx"/>
    <property type="match status" value="1"/>
</dbReference>
<dbReference type="PANTHER" id="PTHR31238">
    <property type="entry name" value="GERMIN-LIKE PROTEIN SUBFAMILY 3 MEMBER 3"/>
    <property type="match status" value="1"/>
</dbReference>
<evidence type="ECO:0000256" key="5">
    <source>
        <dbReference type="ARBA" id="ARBA00022723"/>
    </source>
</evidence>
<evidence type="ECO:0000256" key="8">
    <source>
        <dbReference type="ARBA" id="ARBA00023211"/>
    </source>
</evidence>
<dbReference type="GO" id="GO:2000280">
    <property type="term" value="P:regulation of root development"/>
    <property type="evidence" value="ECO:0007669"/>
    <property type="project" value="UniProtKB-ARBA"/>
</dbReference>
<evidence type="ECO:0000256" key="7">
    <source>
        <dbReference type="ARBA" id="ARBA00023157"/>
    </source>
</evidence>
<proteinExistence type="inferred from homology"/>
<name>A0A4Y7JSN2_PAPSO</name>
<comment type="similarity">
    <text evidence="2 12">Belongs to the germin family.</text>
</comment>
<dbReference type="InterPro" id="IPR014710">
    <property type="entry name" value="RmlC-like_jellyroll"/>
</dbReference>
<evidence type="ECO:0000256" key="9">
    <source>
        <dbReference type="PIRSR" id="PIRSR601929-1"/>
    </source>
</evidence>
<keyword evidence="8 9" id="KW-0464">Manganese</keyword>
<dbReference type="OrthoDB" id="1546383at2759"/>
<dbReference type="PROSITE" id="PS00725">
    <property type="entry name" value="GERMIN"/>
    <property type="match status" value="1"/>
</dbReference>
<feature type="binding site" evidence="9">
    <location>
        <position position="122"/>
    </location>
    <ligand>
        <name>oxalate</name>
        <dbReference type="ChEBI" id="CHEBI:30623"/>
    </ligand>
</feature>
<feature type="binding site" evidence="10">
    <location>
        <position position="120"/>
    </location>
    <ligand>
        <name>Mn(2+)</name>
        <dbReference type="ChEBI" id="CHEBI:29035"/>
    </ligand>
</feature>
<feature type="binding site" evidence="9">
    <location>
        <position position="127"/>
    </location>
    <ligand>
        <name>oxalate</name>
        <dbReference type="ChEBI" id="CHEBI:30623"/>
    </ligand>
</feature>
<protein>
    <recommendedName>
        <fullName evidence="12">Germin-like protein</fullName>
    </recommendedName>
</protein>
<feature type="domain" description="Cupin type-1" evidence="13">
    <location>
        <begin position="72"/>
        <end position="220"/>
    </location>
</feature>
<evidence type="ECO:0000256" key="12">
    <source>
        <dbReference type="RuleBase" id="RU366015"/>
    </source>
</evidence>
<evidence type="ECO:0000256" key="1">
    <source>
        <dbReference type="ARBA" id="ARBA00004271"/>
    </source>
</evidence>
<dbReference type="GO" id="GO:0048046">
    <property type="term" value="C:apoplast"/>
    <property type="evidence" value="ECO:0007669"/>
    <property type="project" value="UniProtKB-SubCell"/>
</dbReference>
<dbReference type="OMA" id="ANNFPCK"/>
<feature type="disulfide bond" evidence="11">
    <location>
        <begin position="42"/>
        <end position="58"/>
    </location>
</feature>
<dbReference type="InterPro" id="IPR006045">
    <property type="entry name" value="Cupin_1"/>
</dbReference>
<keyword evidence="7 11" id="KW-1015">Disulfide bond</keyword>
<accession>A0A4Y7JSN2</accession>
<dbReference type="Gene3D" id="2.60.120.10">
    <property type="entry name" value="Jelly Rolls"/>
    <property type="match status" value="1"/>
</dbReference>
<evidence type="ECO:0000256" key="6">
    <source>
        <dbReference type="ARBA" id="ARBA00022729"/>
    </source>
</evidence>
<dbReference type="Gramene" id="RZC63070">
    <property type="protein sequence ID" value="RZC63070"/>
    <property type="gene ID" value="C5167_024837"/>
</dbReference>
<feature type="binding site" evidence="10">
    <location>
        <position position="122"/>
    </location>
    <ligand>
        <name>Mn(2+)</name>
        <dbReference type="ChEBI" id="CHEBI:29035"/>
    </ligand>
</feature>
<evidence type="ECO:0000313" key="15">
    <source>
        <dbReference type="Proteomes" id="UP000316621"/>
    </source>
</evidence>
<evidence type="ECO:0000256" key="3">
    <source>
        <dbReference type="ARBA" id="ARBA00022523"/>
    </source>
</evidence>
<evidence type="ECO:0000313" key="14">
    <source>
        <dbReference type="EMBL" id="RZC63070.1"/>
    </source>
</evidence>
<gene>
    <name evidence="14" type="ORF">C5167_024837</name>
</gene>
<organism evidence="14 15">
    <name type="scientific">Papaver somniferum</name>
    <name type="common">Opium poppy</name>
    <dbReference type="NCBI Taxonomy" id="3469"/>
    <lineage>
        <taxon>Eukaryota</taxon>
        <taxon>Viridiplantae</taxon>
        <taxon>Streptophyta</taxon>
        <taxon>Embryophyta</taxon>
        <taxon>Tracheophyta</taxon>
        <taxon>Spermatophyta</taxon>
        <taxon>Magnoliopsida</taxon>
        <taxon>Ranunculales</taxon>
        <taxon>Papaveraceae</taxon>
        <taxon>Papaveroideae</taxon>
        <taxon>Papaver</taxon>
    </lineage>
</organism>
<dbReference type="GO" id="GO:0009506">
    <property type="term" value="C:plasmodesma"/>
    <property type="evidence" value="ECO:0007669"/>
    <property type="project" value="UniProtKB-ARBA"/>
</dbReference>
<evidence type="ECO:0000256" key="11">
    <source>
        <dbReference type="PIRSR" id="PIRSR601929-3"/>
    </source>
</evidence>
<keyword evidence="5 9" id="KW-0479">Metal-binding</keyword>
<comment type="subcellular location">
    <subcellularLocation>
        <location evidence="1 12">Secreted</location>
        <location evidence="1 12">Extracellular space</location>
        <location evidence="1 12">Apoplast</location>
    </subcellularLocation>
</comment>
<dbReference type="GO" id="GO:0030145">
    <property type="term" value="F:manganese ion binding"/>
    <property type="evidence" value="ECO:0007669"/>
    <property type="project" value="UniProtKB-UniRule"/>
</dbReference>
<dbReference type="Proteomes" id="UP000316621">
    <property type="component" value="Chromosome 5"/>
</dbReference>
<dbReference type="GO" id="GO:0010497">
    <property type="term" value="P:plasmodesmata-mediated intercellular transport"/>
    <property type="evidence" value="ECO:0007669"/>
    <property type="project" value="UniProtKB-ARBA"/>
</dbReference>
<keyword evidence="6 12" id="KW-0732">Signal</keyword>